<dbReference type="GO" id="GO:0003677">
    <property type="term" value="F:DNA binding"/>
    <property type="evidence" value="ECO:0007669"/>
    <property type="project" value="InterPro"/>
</dbReference>
<proteinExistence type="predicted"/>
<dbReference type="AlphaFoldDB" id="A0A1H6I829"/>
<dbReference type="PANTHER" id="PTHR38767">
    <property type="entry name" value="DNA POLYMERASE III SUBUNIT CHI"/>
    <property type="match status" value="1"/>
</dbReference>
<dbReference type="InterPro" id="IPR007459">
    <property type="entry name" value="DNA_pol3_chi"/>
</dbReference>
<dbReference type="Gene3D" id="3.40.50.10110">
    <property type="entry name" value="DNA polymerase III subunit chi"/>
    <property type="match status" value="1"/>
</dbReference>
<dbReference type="InterPro" id="IPR036768">
    <property type="entry name" value="PolIII_chi_sf"/>
</dbReference>
<sequence>MTRIGFYHLTRWPLEQALPRLLEKVLASDLRAVVLAGSPERVQALSDRLWTYQPDSWLPHGCARDGEAALQPVWLTHEEENPNGATVLVACDGVVPQAVEGFERCLDMFDGTDPQAVAAARTRWKLWKDSGHVLAYYQQSESGGWVEKASTEAKSTSEP</sequence>
<dbReference type="NCBIfam" id="NF004347">
    <property type="entry name" value="PRK05728.1-4"/>
    <property type="match status" value="1"/>
</dbReference>
<protein>
    <submittedName>
        <fullName evidence="1">DNA polymerase III, chi subunit</fullName>
    </submittedName>
</protein>
<dbReference type="RefSeq" id="WP_074768596.1">
    <property type="nucleotide sequence ID" value="NZ_FNWO01000009.1"/>
</dbReference>
<name>A0A1H6I829_MAGFU</name>
<evidence type="ECO:0000313" key="2">
    <source>
        <dbReference type="Proteomes" id="UP000182983"/>
    </source>
</evidence>
<dbReference type="GO" id="GO:0003887">
    <property type="term" value="F:DNA-directed DNA polymerase activity"/>
    <property type="evidence" value="ECO:0007669"/>
    <property type="project" value="InterPro"/>
</dbReference>
<dbReference type="Proteomes" id="UP000182983">
    <property type="component" value="Unassembled WGS sequence"/>
</dbReference>
<dbReference type="GO" id="GO:0032298">
    <property type="term" value="P:positive regulation of DNA-templated DNA replication initiation"/>
    <property type="evidence" value="ECO:0007669"/>
    <property type="project" value="TreeGrafter"/>
</dbReference>
<accession>A0A1H6I829</accession>
<dbReference type="PANTHER" id="PTHR38767:SF1">
    <property type="entry name" value="DNA POLYMERASE III SUBUNIT CHI"/>
    <property type="match status" value="1"/>
</dbReference>
<dbReference type="OrthoDB" id="9795973at2"/>
<evidence type="ECO:0000313" key="1">
    <source>
        <dbReference type="EMBL" id="SEH42898.1"/>
    </source>
</evidence>
<dbReference type="Pfam" id="PF04364">
    <property type="entry name" value="DNA_pol3_chi"/>
    <property type="match status" value="1"/>
</dbReference>
<gene>
    <name evidence="1" type="ORF">SAMN04244559_02248</name>
</gene>
<keyword evidence="2" id="KW-1185">Reference proteome</keyword>
<dbReference type="GO" id="GO:0006260">
    <property type="term" value="P:DNA replication"/>
    <property type="evidence" value="ECO:0007669"/>
    <property type="project" value="InterPro"/>
</dbReference>
<organism evidence="1 2">
    <name type="scientific">Magnetospirillum fulvum</name>
    <name type="common">Rhodospirillum fulvum</name>
    <dbReference type="NCBI Taxonomy" id="1082"/>
    <lineage>
        <taxon>Bacteria</taxon>
        <taxon>Pseudomonadati</taxon>
        <taxon>Pseudomonadota</taxon>
        <taxon>Alphaproteobacteria</taxon>
        <taxon>Rhodospirillales</taxon>
        <taxon>Rhodospirillaceae</taxon>
        <taxon>Magnetospirillum</taxon>
    </lineage>
</organism>
<dbReference type="SUPFAM" id="SSF102400">
    <property type="entry name" value="DNA polymerase III chi subunit"/>
    <property type="match status" value="1"/>
</dbReference>
<reference evidence="2" key="1">
    <citation type="submission" date="2016-10" db="EMBL/GenBank/DDBJ databases">
        <authorList>
            <person name="Varghese N."/>
            <person name="Submissions S."/>
        </authorList>
    </citation>
    <scope>NUCLEOTIDE SEQUENCE [LARGE SCALE GENOMIC DNA]</scope>
    <source>
        <strain evidence="2">DSM 13234</strain>
    </source>
</reference>
<dbReference type="EMBL" id="FNWO01000009">
    <property type="protein sequence ID" value="SEH42898.1"/>
    <property type="molecule type" value="Genomic_DNA"/>
</dbReference>